<keyword evidence="2" id="KW-1185">Reference proteome</keyword>
<sequence>MKLFKITYHDAWESKTLETFIFAQSALAAEVIFTEEEDSFCQVIDVREVQ</sequence>
<reference evidence="1 2" key="1">
    <citation type="submission" date="2019-01" db="EMBL/GenBank/DDBJ databases">
        <title>Efficacy and safety assessment of two enterococci phages in an in vitro biofilm wound model.</title>
        <authorList>
            <person name="Melo L.D.R."/>
            <person name="Ferreira R."/>
            <person name="Costa A.R."/>
            <person name="Oliveira H."/>
            <person name="Azeredo J."/>
        </authorList>
    </citation>
    <scope>NUCLEOTIDE SEQUENCE [LARGE SCALE GENOMIC DNA]</scope>
</reference>
<protein>
    <submittedName>
        <fullName evidence="1">Uncharacterized protein</fullName>
    </submittedName>
</protein>
<name>A0A411B6W4_9CAUD</name>
<accession>A0A411B6W4</accession>
<proteinExistence type="predicted"/>
<dbReference type="EMBL" id="MK360025">
    <property type="protein sequence ID" value="QAX97336.1"/>
    <property type="molecule type" value="Genomic_DNA"/>
</dbReference>
<evidence type="ECO:0000313" key="2">
    <source>
        <dbReference type="Proteomes" id="UP000290957"/>
    </source>
</evidence>
<gene>
    <name evidence="1" type="ORF">Zip_15</name>
</gene>
<organism evidence="1 2">
    <name type="scientific">Enterococcus phage vB_EfaP_Zip</name>
    <dbReference type="NCBI Taxonomy" id="2501743"/>
    <lineage>
        <taxon>Viruses</taxon>
        <taxon>Duplodnaviria</taxon>
        <taxon>Heunggongvirae</taxon>
        <taxon>Uroviricota</taxon>
        <taxon>Caudoviricetes</taxon>
        <taxon>Rountreeviridae</taxon>
        <taxon>Sarlesvirinae</taxon>
        <taxon>Minhovirus</taxon>
        <taxon>Minhovirus zip</taxon>
    </lineage>
</organism>
<evidence type="ECO:0000313" key="1">
    <source>
        <dbReference type="EMBL" id="QAX97336.1"/>
    </source>
</evidence>
<dbReference type="Proteomes" id="UP000290957">
    <property type="component" value="Segment"/>
</dbReference>